<dbReference type="AlphaFoldDB" id="A0A4R8H8P4"/>
<dbReference type="Proteomes" id="UP000295832">
    <property type="component" value="Unassembled WGS sequence"/>
</dbReference>
<name>A0A4R8H8P4_9FIRM</name>
<evidence type="ECO:0000313" key="3">
    <source>
        <dbReference type="Proteomes" id="UP000295832"/>
    </source>
</evidence>
<keyword evidence="1" id="KW-0472">Membrane</keyword>
<feature type="transmembrane region" description="Helical" evidence="1">
    <location>
        <begin position="55"/>
        <end position="73"/>
    </location>
</feature>
<keyword evidence="1" id="KW-0812">Transmembrane</keyword>
<reference evidence="2 3" key="1">
    <citation type="submission" date="2019-03" db="EMBL/GenBank/DDBJ databases">
        <title>Subsurface microbial communities from deep shales in Ohio and West Virginia, USA.</title>
        <authorList>
            <person name="Wrighton K."/>
        </authorList>
    </citation>
    <scope>NUCLEOTIDE SEQUENCE [LARGE SCALE GENOMIC DNA]</scope>
    <source>
        <strain evidence="2 3">MSL 6dP</strain>
    </source>
</reference>
<comment type="caution">
    <text evidence="2">The sequence shown here is derived from an EMBL/GenBank/DDBJ whole genome shotgun (WGS) entry which is preliminary data.</text>
</comment>
<evidence type="ECO:0000313" key="2">
    <source>
        <dbReference type="EMBL" id="TDX52182.1"/>
    </source>
</evidence>
<proteinExistence type="predicted"/>
<keyword evidence="3" id="KW-1185">Reference proteome</keyword>
<accession>A0A4R8H8P4</accession>
<dbReference type="EMBL" id="SOEG01000008">
    <property type="protein sequence ID" value="TDX52182.1"/>
    <property type="molecule type" value="Genomic_DNA"/>
</dbReference>
<feature type="transmembrane region" description="Helical" evidence="1">
    <location>
        <begin position="28"/>
        <end position="49"/>
    </location>
</feature>
<organism evidence="2 3">
    <name type="scientific">Orenia marismortui</name>
    <dbReference type="NCBI Taxonomy" id="46469"/>
    <lineage>
        <taxon>Bacteria</taxon>
        <taxon>Bacillati</taxon>
        <taxon>Bacillota</taxon>
        <taxon>Clostridia</taxon>
        <taxon>Halanaerobiales</taxon>
        <taxon>Halobacteroidaceae</taxon>
        <taxon>Orenia</taxon>
    </lineage>
</organism>
<protein>
    <submittedName>
        <fullName evidence="2">Uncharacterized protein</fullName>
    </submittedName>
</protein>
<gene>
    <name evidence="2" type="ORF">C7959_108104</name>
</gene>
<sequence length="84" mass="9758">MSYLFGIIWGFLTLATYSHLETKRKFSFYFLNIILLPHTLLIVLSQLIISGKFNLSQYYLAGIFTIVGFLLLLKLDIIRYSKSC</sequence>
<keyword evidence="1" id="KW-1133">Transmembrane helix</keyword>
<evidence type="ECO:0000256" key="1">
    <source>
        <dbReference type="SAM" id="Phobius"/>
    </source>
</evidence>